<feature type="domain" description="C2H2-type" evidence="10">
    <location>
        <begin position="161"/>
        <end position="188"/>
    </location>
</feature>
<keyword evidence="7" id="KW-0539">Nucleus</keyword>
<dbReference type="Gene3D" id="3.30.160.60">
    <property type="entry name" value="Classic Zinc Finger"/>
    <property type="match status" value="3"/>
</dbReference>
<dbReference type="PROSITE" id="PS00028">
    <property type="entry name" value="ZINC_FINGER_C2H2_1"/>
    <property type="match status" value="3"/>
</dbReference>
<evidence type="ECO:0000256" key="9">
    <source>
        <dbReference type="SAM" id="MobiDB-lite"/>
    </source>
</evidence>
<feature type="region of interest" description="Disordered" evidence="9">
    <location>
        <begin position="63"/>
        <end position="87"/>
    </location>
</feature>
<accession>A0A5N4CRI5</accession>
<dbReference type="PANTHER" id="PTHR24394">
    <property type="entry name" value="ZINC FINGER PROTEIN"/>
    <property type="match status" value="1"/>
</dbReference>
<evidence type="ECO:0000256" key="7">
    <source>
        <dbReference type="ARBA" id="ARBA00023242"/>
    </source>
</evidence>
<dbReference type="InterPro" id="IPR036236">
    <property type="entry name" value="Znf_C2H2_sf"/>
</dbReference>
<dbReference type="FunFam" id="3.30.160.60:FF:001507">
    <property type="entry name" value="Zinc finger and BTB domain containing 12"/>
    <property type="match status" value="1"/>
</dbReference>
<keyword evidence="12" id="KW-1185">Reference proteome</keyword>
<feature type="domain" description="C2H2-type" evidence="10">
    <location>
        <begin position="189"/>
        <end position="217"/>
    </location>
</feature>
<evidence type="ECO:0000256" key="5">
    <source>
        <dbReference type="ARBA" id="ARBA00022833"/>
    </source>
</evidence>
<sequence>MNQLRAEERFCDVTIVADSLKFPRPQGRGRDEDEDEDVSDICIVKVDVTLEVAHRLNLPEAWERSGHGGSVGSHLGELPKQRAPSTVAPPQGVVKACYSLGNPLKNIKCTKCPEVFQGVEKLVFHMRAQHFIFMCPRCGKQFNHSSNLNRHMNVHRGVKSHSCGICGKCFTQKSTLHDHLNLHSGARPYRCSYCDVRFAHKPAIRRHLKEQHGKTTAENVLEASVAEINVLIR</sequence>
<gene>
    <name evidence="11" type="ORF">Cadr_000022073</name>
</gene>
<dbReference type="Pfam" id="PF00096">
    <property type="entry name" value="zf-C2H2"/>
    <property type="match status" value="3"/>
</dbReference>
<evidence type="ECO:0000256" key="1">
    <source>
        <dbReference type="ARBA" id="ARBA00004123"/>
    </source>
</evidence>
<evidence type="ECO:0000259" key="10">
    <source>
        <dbReference type="PROSITE" id="PS50157"/>
    </source>
</evidence>
<keyword evidence="6" id="KW-0238">DNA-binding</keyword>
<dbReference type="SMART" id="SM00355">
    <property type="entry name" value="ZnF_C2H2"/>
    <property type="match status" value="4"/>
</dbReference>
<dbReference type="GO" id="GO:0000981">
    <property type="term" value="F:DNA-binding transcription factor activity, RNA polymerase II-specific"/>
    <property type="evidence" value="ECO:0007669"/>
    <property type="project" value="TreeGrafter"/>
</dbReference>
<evidence type="ECO:0000256" key="3">
    <source>
        <dbReference type="ARBA" id="ARBA00022737"/>
    </source>
</evidence>
<evidence type="ECO:0000256" key="8">
    <source>
        <dbReference type="PROSITE-ProRule" id="PRU00042"/>
    </source>
</evidence>
<name>A0A5N4CRI5_CAMDR</name>
<organism evidence="11 12">
    <name type="scientific">Camelus dromedarius</name>
    <name type="common">Dromedary</name>
    <name type="synonym">Arabian camel</name>
    <dbReference type="NCBI Taxonomy" id="9838"/>
    <lineage>
        <taxon>Eukaryota</taxon>
        <taxon>Metazoa</taxon>
        <taxon>Chordata</taxon>
        <taxon>Craniata</taxon>
        <taxon>Vertebrata</taxon>
        <taxon>Euteleostomi</taxon>
        <taxon>Mammalia</taxon>
        <taxon>Eutheria</taxon>
        <taxon>Laurasiatheria</taxon>
        <taxon>Artiodactyla</taxon>
        <taxon>Tylopoda</taxon>
        <taxon>Camelidae</taxon>
        <taxon>Camelus</taxon>
    </lineage>
</organism>
<dbReference type="PROSITE" id="PS50157">
    <property type="entry name" value="ZINC_FINGER_C2H2_2"/>
    <property type="match status" value="3"/>
</dbReference>
<dbReference type="FunFam" id="3.30.160.60:FF:001450">
    <property type="entry name" value="zinc finger protein 774"/>
    <property type="match status" value="1"/>
</dbReference>
<dbReference type="GO" id="GO:0003677">
    <property type="term" value="F:DNA binding"/>
    <property type="evidence" value="ECO:0007669"/>
    <property type="project" value="UniProtKB-KW"/>
</dbReference>
<reference evidence="11 12" key="1">
    <citation type="journal article" date="2019" name="Mol. Ecol. Resour.">
        <title>Improving Illumina assemblies with Hi-C and long reads: an example with the North African dromedary.</title>
        <authorList>
            <person name="Elbers J.P."/>
            <person name="Rogers M.F."/>
            <person name="Perelman P.L."/>
            <person name="Proskuryakova A.A."/>
            <person name="Serdyukova N.A."/>
            <person name="Johnson W.E."/>
            <person name="Horin P."/>
            <person name="Corander J."/>
            <person name="Murphy D."/>
            <person name="Burger P.A."/>
        </authorList>
    </citation>
    <scope>NUCLEOTIDE SEQUENCE [LARGE SCALE GENOMIC DNA]</scope>
    <source>
        <strain evidence="11">Drom800</strain>
        <tissue evidence="11">Blood</tissue>
    </source>
</reference>
<dbReference type="GO" id="GO:0008270">
    <property type="term" value="F:zinc ion binding"/>
    <property type="evidence" value="ECO:0007669"/>
    <property type="project" value="UniProtKB-KW"/>
</dbReference>
<comment type="caution">
    <text evidence="11">The sequence shown here is derived from an EMBL/GenBank/DDBJ whole genome shotgun (WGS) entry which is preliminary data.</text>
</comment>
<protein>
    <submittedName>
        <fullName evidence="11">Zinc finger and BTB domain-containing protein 12</fullName>
    </submittedName>
</protein>
<keyword evidence="4 8" id="KW-0863">Zinc-finger</keyword>
<feature type="domain" description="C2H2-type" evidence="10">
    <location>
        <begin position="133"/>
        <end position="160"/>
    </location>
</feature>
<dbReference type="EMBL" id="JWIN03000020">
    <property type="protein sequence ID" value="KAB1261459.1"/>
    <property type="molecule type" value="Genomic_DNA"/>
</dbReference>
<keyword evidence="3" id="KW-0677">Repeat</keyword>
<dbReference type="AlphaFoldDB" id="A0A5N4CRI5"/>
<keyword evidence="2" id="KW-0479">Metal-binding</keyword>
<dbReference type="Proteomes" id="UP000299084">
    <property type="component" value="Unassembled WGS sequence"/>
</dbReference>
<dbReference type="FunFam" id="3.30.160.60:FF:000110">
    <property type="entry name" value="Zinc finger protein-like"/>
    <property type="match status" value="1"/>
</dbReference>
<evidence type="ECO:0000313" key="12">
    <source>
        <dbReference type="Proteomes" id="UP000299084"/>
    </source>
</evidence>
<evidence type="ECO:0000256" key="4">
    <source>
        <dbReference type="ARBA" id="ARBA00022771"/>
    </source>
</evidence>
<evidence type="ECO:0000256" key="6">
    <source>
        <dbReference type="ARBA" id="ARBA00023125"/>
    </source>
</evidence>
<dbReference type="SUPFAM" id="SSF57667">
    <property type="entry name" value="beta-beta-alpha zinc fingers"/>
    <property type="match status" value="2"/>
</dbReference>
<proteinExistence type="predicted"/>
<keyword evidence="5" id="KW-0862">Zinc</keyword>
<dbReference type="InterPro" id="IPR013087">
    <property type="entry name" value="Znf_C2H2_type"/>
</dbReference>
<dbReference type="GO" id="GO:0005634">
    <property type="term" value="C:nucleus"/>
    <property type="evidence" value="ECO:0007669"/>
    <property type="project" value="UniProtKB-SubCell"/>
</dbReference>
<dbReference type="PANTHER" id="PTHR24394:SF56">
    <property type="entry name" value="NOVEL PROTEIN CONTAINING BTB_POZ DOMAIN"/>
    <property type="match status" value="1"/>
</dbReference>
<comment type="subcellular location">
    <subcellularLocation>
        <location evidence="1">Nucleus</location>
    </subcellularLocation>
</comment>
<evidence type="ECO:0000256" key="2">
    <source>
        <dbReference type="ARBA" id="ARBA00022723"/>
    </source>
</evidence>
<evidence type="ECO:0000313" key="11">
    <source>
        <dbReference type="EMBL" id="KAB1261459.1"/>
    </source>
</evidence>